<evidence type="ECO:0000313" key="1">
    <source>
        <dbReference type="EMBL" id="OGG72496.1"/>
    </source>
</evidence>
<dbReference type="AlphaFoldDB" id="A0A1F6EFR2"/>
<name>A0A1F6EFR2_9BACT</name>
<evidence type="ECO:0000313" key="2">
    <source>
        <dbReference type="Proteomes" id="UP000177306"/>
    </source>
</evidence>
<dbReference type="Proteomes" id="UP000177306">
    <property type="component" value="Unassembled WGS sequence"/>
</dbReference>
<sequence length="87" mass="9469">MAVTFEVKPHSVSPGVQTAEILLDGEMVAIIYPDGEKGVKLVSAHMEEVVQSDGIGSFPPIPDIRITFDPQPYTIEGGRIVKHPKQE</sequence>
<organism evidence="1 2">
    <name type="scientific">Candidatus Kaiserbacteria bacterium RIFCSPLOWO2_01_FULL_53_17</name>
    <dbReference type="NCBI Taxonomy" id="1798511"/>
    <lineage>
        <taxon>Bacteria</taxon>
        <taxon>Candidatus Kaiseribacteriota</taxon>
    </lineage>
</organism>
<proteinExistence type="predicted"/>
<comment type="caution">
    <text evidence="1">The sequence shown here is derived from an EMBL/GenBank/DDBJ whole genome shotgun (WGS) entry which is preliminary data.</text>
</comment>
<gene>
    <name evidence="1" type="ORF">A3A38_04675</name>
</gene>
<reference evidence="1 2" key="1">
    <citation type="journal article" date="2016" name="Nat. Commun.">
        <title>Thousands of microbial genomes shed light on interconnected biogeochemical processes in an aquifer system.</title>
        <authorList>
            <person name="Anantharaman K."/>
            <person name="Brown C.T."/>
            <person name="Hug L.A."/>
            <person name="Sharon I."/>
            <person name="Castelle C.J."/>
            <person name="Probst A.J."/>
            <person name="Thomas B.C."/>
            <person name="Singh A."/>
            <person name="Wilkins M.J."/>
            <person name="Karaoz U."/>
            <person name="Brodie E.L."/>
            <person name="Williams K.H."/>
            <person name="Hubbard S.S."/>
            <person name="Banfield J.F."/>
        </authorList>
    </citation>
    <scope>NUCLEOTIDE SEQUENCE [LARGE SCALE GENOMIC DNA]</scope>
</reference>
<protein>
    <submittedName>
        <fullName evidence="1">Uncharacterized protein</fullName>
    </submittedName>
</protein>
<dbReference type="EMBL" id="MFLY01000047">
    <property type="protein sequence ID" value="OGG72496.1"/>
    <property type="molecule type" value="Genomic_DNA"/>
</dbReference>
<accession>A0A1F6EFR2</accession>